<gene>
    <name evidence="1" type="ORF">MML48_10g00018152</name>
</gene>
<sequence>MFHEEDLSRSTTEINDERNWRRWADDVLVHTLSPNVYRTRTEAYQAFDWFSKTGDWEKLFPNWERYLMIYIGANAMWLIGKRLKTRYNLKENVRLSLYEECDKWAKAVKNTGMPFLGGMKPNLADLSVYGILSSIEGCDAFRDLLSNSNVGGWYFQMKNVVNSHKGMQIA</sequence>
<evidence type="ECO:0000313" key="2">
    <source>
        <dbReference type="Proteomes" id="UP001056778"/>
    </source>
</evidence>
<organism evidence="1 2">
    <name type="scientific">Holotrichia oblita</name>
    <name type="common">Chafer beetle</name>
    <dbReference type="NCBI Taxonomy" id="644536"/>
    <lineage>
        <taxon>Eukaryota</taxon>
        <taxon>Metazoa</taxon>
        <taxon>Ecdysozoa</taxon>
        <taxon>Arthropoda</taxon>
        <taxon>Hexapoda</taxon>
        <taxon>Insecta</taxon>
        <taxon>Pterygota</taxon>
        <taxon>Neoptera</taxon>
        <taxon>Endopterygota</taxon>
        <taxon>Coleoptera</taxon>
        <taxon>Polyphaga</taxon>
        <taxon>Scarabaeiformia</taxon>
        <taxon>Scarabaeidae</taxon>
        <taxon>Melolonthinae</taxon>
        <taxon>Holotrichia</taxon>
    </lineage>
</organism>
<proteinExistence type="predicted"/>
<name>A0ACB9SGV8_HOLOL</name>
<dbReference type="EMBL" id="CM043024">
    <property type="protein sequence ID" value="KAI4454252.1"/>
    <property type="molecule type" value="Genomic_DNA"/>
</dbReference>
<comment type="caution">
    <text evidence="1">The sequence shown here is derived from an EMBL/GenBank/DDBJ whole genome shotgun (WGS) entry which is preliminary data.</text>
</comment>
<evidence type="ECO:0000313" key="1">
    <source>
        <dbReference type="EMBL" id="KAI4454252.1"/>
    </source>
</evidence>
<accession>A0ACB9SGV8</accession>
<reference evidence="1" key="1">
    <citation type="submission" date="2022-04" db="EMBL/GenBank/DDBJ databases">
        <title>Chromosome-scale genome assembly of Holotrichia oblita Faldermann.</title>
        <authorList>
            <person name="Rongchong L."/>
        </authorList>
    </citation>
    <scope>NUCLEOTIDE SEQUENCE</scope>
    <source>
        <strain evidence="1">81SQS9</strain>
    </source>
</reference>
<dbReference type="Proteomes" id="UP001056778">
    <property type="component" value="Chromosome 10"/>
</dbReference>
<keyword evidence="2" id="KW-1185">Reference proteome</keyword>
<protein>
    <submittedName>
        <fullName evidence="1">Microsomal prostaglandin e synthase-2</fullName>
    </submittedName>
</protein>